<comment type="caution">
    <text evidence="3">The sequence shown here is derived from an EMBL/GenBank/DDBJ whole genome shotgun (WGS) entry which is preliminary data.</text>
</comment>
<dbReference type="Pfam" id="PF03731">
    <property type="entry name" value="Ku_N"/>
    <property type="match status" value="1"/>
</dbReference>
<gene>
    <name evidence="3" type="ORF">ACAOBT_LOCUS17342</name>
</gene>
<sequence length="551" mass="63838">MFCTFVQKPVFCVRNQPRSFGSTMLWSIFVSSPVCLQEMWQQELDDSDDEETRFEISPPSHIIIMIDTHPKMFIKDDVNQSDISFRNCLAAVAQMAEAILFETSTCPFAIVLAKKDNIVLRHFKDNMIETIRFLNEKLKNTDDELKKEYMRDISEPLEFSNFLLHSKKVFLDAAKTYYKRILLFLTNNDNPHIAQGAKYSIINEAKSLKHADITFKIIATSESFNFAMFYNEIFEAAEQNFTEEVCVDVDALKEKLTAIAGSIQGHKKVNFYITMEDAEHVIKCYKFKSFKKHRILNNASYTRDGSQVVKTNAPPVYKYKVVCKYGYSLYDFDKEKFENKTLDCEIPYGYTFLYVTDQLVKAGENIHPPKILVCDSHEADEEKQLFRKFWDVLVECGKVFVCYEKSTRRNKIEYAQLSPYLMNEDQVFLIQRIPFGTQVKWPLEMFNEADSAAAAPISKRVPQNTVSSLAEQLVDLMTDETFNFKQLVHGKIKAKKDFVKSKLFDLPFDTTGPIEYTKKQEADAKLGSFVEKFTAVFPPMPERGRKRPRPK</sequence>
<dbReference type="OrthoDB" id="3249161at2759"/>
<evidence type="ECO:0000313" key="3">
    <source>
        <dbReference type="EMBL" id="CAH1986601.1"/>
    </source>
</evidence>
<name>A0A9P0L6X6_ACAOB</name>
<evidence type="ECO:0000256" key="1">
    <source>
        <dbReference type="SAM" id="Coils"/>
    </source>
</evidence>
<feature type="coiled-coil region" evidence="1">
    <location>
        <begin position="124"/>
        <end position="151"/>
    </location>
</feature>
<dbReference type="InterPro" id="IPR036465">
    <property type="entry name" value="vWFA_dom_sf"/>
</dbReference>
<organism evidence="3 4">
    <name type="scientific">Acanthoscelides obtectus</name>
    <name type="common">Bean weevil</name>
    <name type="synonym">Bruchus obtectus</name>
    <dbReference type="NCBI Taxonomy" id="200917"/>
    <lineage>
        <taxon>Eukaryota</taxon>
        <taxon>Metazoa</taxon>
        <taxon>Ecdysozoa</taxon>
        <taxon>Arthropoda</taxon>
        <taxon>Hexapoda</taxon>
        <taxon>Insecta</taxon>
        <taxon>Pterygota</taxon>
        <taxon>Neoptera</taxon>
        <taxon>Endopterygota</taxon>
        <taxon>Coleoptera</taxon>
        <taxon>Polyphaga</taxon>
        <taxon>Cucujiformia</taxon>
        <taxon>Chrysomeloidea</taxon>
        <taxon>Chrysomelidae</taxon>
        <taxon>Bruchinae</taxon>
        <taxon>Bruchini</taxon>
        <taxon>Acanthoscelides</taxon>
    </lineage>
</organism>
<dbReference type="Proteomes" id="UP001152888">
    <property type="component" value="Unassembled WGS sequence"/>
</dbReference>
<feature type="domain" description="Ku70/Ku80 N-terminal alpha/beta" evidence="2">
    <location>
        <begin position="62"/>
        <end position="240"/>
    </location>
</feature>
<dbReference type="GO" id="GO:0032991">
    <property type="term" value="C:protein-containing complex"/>
    <property type="evidence" value="ECO:0007669"/>
    <property type="project" value="UniProtKB-ARBA"/>
</dbReference>
<evidence type="ECO:0000313" key="4">
    <source>
        <dbReference type="Proteomes" id="UP001152888"/>
    </source>
</evidence>
<dbReference type="SUPFAM" id="SSF100939">
    <property type="entry name" value="SPOC domain-like"/>
    <property type="match status" value="1"/>
</dbReference>
<dbReference type="InterPro" id="IPR016194">
    <property type="entry name" value="SPOC-like_C_dom_sf"/>
</dbReference>
<keyword evidence="1" id="KW-0175">Coiled coil</keyword>
<keyword evidence="4" id="KW-1185">Reference proteome</keyword>
<protein>
    <recommendedName>
        <fullName evidence="2">Ku70/Ku80 N-terminal alpha/beta domain-containing protein</fullName>
    </recommendedName>
</protein>
<dbReference type="Gene3D" id="3.40.50.410">
    <property type="entry name" value="von Willebrand factor, type A domain"/>
    <property type="match status" value="1"/>
</dbReference>
<dbReference type="SUPFAM" id="SSF53300">
    <property type="entry name" value="vWA-like"/>
    <property type="match status" value="1"/>
</dbReference>
<dbReference type="InterPro" id="IPR005161">
    <property type="entry name" value="Ku_N"/>
</dbReference>
<accession>A0A9P0L6X6</accession>
<dbReference type="EMBL" id="CAKOFQ010007002">
    <property type="protein sequence ID" value="CAH1986601.1"/>
    <property type="molecule type" value="Genomic_DNA"/>
</dbReference>
<evidence type="ECO:0000259" key="2">
    <source>
        <dbReference type="Pfam" id="PF03731"/>
    </source>
</evidence>
<reference evidence="3" key="1">
    <citation type="submission" date="2022-03" db="EMBL/GenBank/DDBJ databases">
        <authorList>
            <person name="Sayadi A."/>
        </authorList>
    </citation>
    <scope>NUCLEOTIDE SEQUENCE</scope>
</reference>
<proteinExistence type="predicted"/>
<dbReference type="AlphaFoldDB" id="A0A9P0L6X6"/>